<dbReference type="AlphaFoldDB" id="A0A8S3S8S8"/>
<keyword evidence="4" id="KW-1185">Reference proteome</keyword>
<dbReference type="PANTHER" id="PTHR47642">
    <property type="entry name" value="ATP-DEPENDENT DNA HELICASE"/>
    <property type="match status" value="1"/>
</dbReference>
<evidence type="ECO:0000313" key="4">
    <source>
        <dbReference type="Proteomes" id="UP000683360"/>
    </source>
</evidence>
<accession>A0A8S3S8S8</accession>
<protein>
    <recommendedName>
        <fullName evidence="2">Helitron helicase-like domain-containing protein</fullName>
    </recommendedName>
</protein>
<evidence type="ECO:0000256" key="1">
    <source>
        <dbReference type="SAM" id="MobiDB-lite"/>
    </source>
</evidence>
<dbReference type="Proteomes" id="UP000683360">
    <property type="component" value="Unassembled WGS sequence"/>
</dbReference>
<gene>
    <name evidence="3" type="ORF">MEDL_30395</name>
</gene>
<organism evidence="3 4">
    <name type="scientific">Mytilus edulis</name>
    <name type="common">Blue mussel</name>
    <dbReference type="NCBI Taxonomy" id="6550"/>
    <lineage>
        <taxon>Eukaryota</taxon>
        <taxon>Metazoa</taxon>
        <taxon>Spiralia</taxon>
        <taxon>Lophotrochozoa</taxon>
        <taxon>Mollusca</taxon>
        <taxon>Bivalvia</taxon>
        <taxon>Autobranchia</taxon>
        <taxon>Pteriomorphia</taxon>
        <taxon>Mytilida</taxon>
        <taxon>Mytiloidea</taxon>
        <taxon>Mytilidae</taxon>
        <taxon>Mytilinae</taxon>
        <taxon>Mytilus</taxon>
    </lineage>
</organism>
<evidence type="ECO:0000259" key="2">
    <source>
        <dbReference type="Pfam" id="PF14214"/>
    </source>
</evidence>
<dbReference type="InterPro" id="IPR025476">
    <property type="entry name" value="Helitron_helicase-like"/>
</dbReference>
<reference evidence="3" key="1">
    <citation type="submission" date="2021-03" db="EMBL/GenBank/DDBJ databases">
        <authorList>
            <person name="Bekaert M."/>
        </authorList>
    </citation>
    <scope>NUCLEOTIDE SEQUENCE</scope>
</reference>
<dbReference type="OrthoDB" id="416437at2759"/>
<sequence length="869" mass="100030">MFSGGGKKNKDSKRKLPFEEQHHSKKYKASLPENCLLKPELISSAIHCSTQISCLYPKGVCSVCGKILYPDDLSWIKKEEMKFLTVSTTTTSLQTLEKEAKISVCKQCYNLTKSSSTAFNFFNNFSVIPQCIGALRNYADYRKLSIGTLFCSTFKPPGYTYTHLQGKLSFGIVDTQREEVITTCMEHTCQTTKKISGHFQPKDIQSSFPGIPFKTNNVVLKTKGSISQEALDKSKGLIIPADNIIQPNKQSDHYVLGNSIRREVHSTTVLPANTQPDRLYSSDNNLEAKIFPHLFPDGSGSWSRQKNGFTLGQYHKHRLLHLDRRWANDKLYLFFAFDRNMKERILNYPNIPTMSNANRPANVTAKEVSNTKNSYDKYSKVLPATVTGSKAFWRKKWLDLVAMVRQLGPADLFVTLTANDSWKELKTILSQYDNPQSILHPVDTTEYFFKRFNSIKPLLFGSSSVFGKVKDHWYRIEAQNRGALHVHCLIWLERKIESEQLISAQIPTQTDIFSKQLATMVRDFQIHNCRPNRCFRSAKGLATTQCKYGFPYKQRETDGYDEEGMRYEYKRTSINDTRVVPYNPYILYAWNAHINVQQVTRSGLERYLVKYIAKVEPTFGLIVKDNPVQNYFESRLVGAPEAVASILSHHFVSGTRQVIFVDTNLPSERSRVLKSFSSLKEAADTDTDIYVDGPREFYMERPNDDLFTNLTFPQYVTDFEIFTSKSKIPKSSLNSLHLDLKGRFIVQRNTKLIPRFRFLTPLDGESFYFQTLLSQVPYRKEEDLISEFNMSKSYKEECYIHALFETDDALDIVFREMKERNFDAHQIGRMARKLLIEQVTDEKTLKKKIQGLELGEDVDFSNLSDQQLK</sequence>
<dbReference type="InterPro" id="IPR051055">
    <property type="entry name" value="PIF1_helicase"/>
</dbReference>
<feature type="domain" description="Helitron helicase-like" evidence="2">
    <location>
        <begin position="376"/>
        <end position="490"/>
    </location>
</feature>
<dbReference type="Pfam" id="PF14214">
    <property type="entry name" value="Helitron_like_N"/>
    <property type="match status" value="1"/>
</dbReference>
<dbReference type="PANTHER" id="PTHR47642:SF5">
    <property type="entry name" value="ATP-DEPENDENT DNA HELICASE"/>
    <property type="match status" value="1"/>
</dbReference>
<dbReference type="EMBL" id="CAJPWZ010001489">
    <property type="protein sequence ID" value="CAG2216752.1"/>
    <property type="molecule type" value="Genomic_DNA"/>
</dbReference>
<proteinExistence type="predicted"/>
<comment type="caution">
    <text evidence="3">The sequence shown here is derived from an EMBL/GenBank/DDBJ whole genome shotgun (WGS) entry which is preliminary data.</text>
</comment>
<name>A0A8S3S8S8_MYTED</name>
<feature type="region of interest" description="Disordered" evidence="1">
    <location>
        <begin position="1"/>
        <end position="25"/>
    </location>
</feature>
<evidence type="ECO:0000313" key="3">
    <source>
        <dbReference type="EMBL" id="CAG2216752.1"/>
    </source>
</evidence>